<organism evidence="1 2">
    <name type="scientific">Treponema socranskii subsp. socranskii VPI DR56BR1116 = ATCC 35536</name>
    <dbReference type="NCBI Taxonomy" id="1125725"/>
    <lineage>
        <taxon>Bacteria</taxon>
        <taxon>Pseudomonadati</taxon>
        <taxon>Spirochaetota</taxon>
        <taxon>Spirochaetia</taxon>
        <taxon>Spirochaetales</taxon>
        <taxon>Treponemataceae</taxon>
        <taxon>Treponema</taxon>
    </lineage>
</organism>
<dbReference type="Proteomes" id="UP000016412">
    <property type="component" value="Unassembled WGS sequence"/>
</dbReference>
<dbReference type="AlphaFoldDB" id="U1F9T4"/>
<protein>
    <submittedName>
        <fullName evidence="1">Uncharacterized protein</fullName>
    </submittedName>
</protein>
<comment type="caution">
    <text evidence="1">The sequence shown here is derived from an EMBL/GenBank/DDBJ whole genome shotgun (WGS) entry which is preliminary data.</text>
</comment>
<evidence type="ECO:0000313" key="1">
    <source>
        <dbReference type="EMBL" id="ERF60872.1"/>
    </source>
</evidence>
<proteinExistence type="predicted"/>
<sequence length="46" mass="5598">MRCKLDYSTCARMRTAKNFFGNWYFLQKFSEEVYDEQSKIDPCTFV</sequence>
<evidence type="ECO:0000313" key="2">
    <source>
        <dbReference type="Proteomes" id="UP000016412"/>
    </source>
</evidence>
<accession>U1F9T4</accession>
<gene>
    <name evidence="1" type="ORF">HMPREF1325_0130</name>
</gene>
<dbReference type="STRING" id="1125725.HMPREF1325_0130"/>
<name>U1F9T4_TRESO</name>
<reference evidence="1 2" key="1">
    <citation type="submission" date="2013-08" db="EMBL/GenBank/DDBJ databases">
        <authorList>
            <person name="Durkin A.S."/>
            <person name="Haft D.R."/>
            <person name="McCorrison J."/>
            <person name="Torralba M."/>
            <person name="Gillis M."/>
            <person name="Haft D.H."/>
            <person name="Methe B."/>
            <person name="Sutton G."/>
            <person name="Nelson K.E."/>
        </authorList>
    </citation>
    <scope>NUCLEOTIDE SEQUENCE [LARGE SCALE GENOMIC DNA]</scope>
    <source>
        <strain evidence="1 2">VPI DR56BR1116</strain>
    </source>
</reference>
<dbReference type="EMBL" id="AUZJ01000027">
    <property type="protein sequence ID" value="ERF60872.1"/>
    <property type="molecule type" value="Genomic_DNA"/>
</dbReference>